<evidence type="ECO:0000313" key="3">
    <source>
        <dbReference type="Proteomes" id="UP000422764"/>
    </source>
</evidence>
<keyword evidence="3" id="KW-1185">Reference proteome</keyword>
<keyword evidence="1" id="KW-0732">Signal</keyword>
<feature type="chain" id="PRO_5026008269" evidence="1">
    <location>
        <begin position="28"/>
        <end position="149"/>
    </location>
</feature>
<gene>
    <name evidence="2" type="ORF">GOM49_06650</name>
</gene>
<name>A0A6I6ERK9_9CLOT</name>
<feature type="signal peptide" evidence="1">
    <location>
        <begin position="1"/>
        <end position="27"/>
    </location>
</feature>
<reference evidence="2 3" key="1">
    <citation type="submission" date="2019-12" db="EMBL/GenBank/DDBJ databases">
        <title>Genome sequenceing of Clostridium bovifaecis.</title>
        <authorList>
            <person name="Yao Y."/>
        </authorList>
    </citation>
    <scope>NUCLEOTIDE SEQUENCE [LARGE SCALE GENOMIC DNA]</scope>
    <source>
        <strain evidence="2 3">BXX</strain>
    </source>
</reference>
<protein>
    <submittedName>
        <fullName evidence="2">Uncharacterized protein</fullName>
    </submittedName>
</protein>
<dbReference type="Proteomes" id="UP000422764">
    <property type="component" value="Chromosome"/>
</dbReference>
<accession>A0A6I6ERK9</accession>
<sequence>MKKLTKSILTLILTLSLFTSLALVAYAEDVNSDVYYNEIVVMVNDANSTIQNKIDEAVRQADMLTLAYNKALAAIEGTGNYQDKSSAINQAYNYGLDAIEDKLIKETNEISDKVIEEAGEKGVIVQCELVPVQLGDRVVMVDPLIIING</sequence>
<organism evidence="2 3">
    <name type="scientific">Clostridium bovifaecis</name>
    <dbReference type="NCBI Taxonomy" id="2184719"/>
    <lineage>
        <taxon>Bacteria</taxon>
        <taxon>Bacillati</taxon>
        <taxon>Bacillota</taxon>
        <taxon>Clostridia</taxon>
        <taxon>Eubacteriales</taxon>
        <taxon>Clostridiaceae</taxon>
        <taxon>Clostridium</taxon>
    </lineage>
</organism>
<proteinExistence type="predicted"/>
<dbReference type="AlphaFoldDB" id="A0A6I6ERK9"/>
<evidence type="ECO:0000256" key="1">
    <source>
        <dbReference type="SAM" id="SignalP"/>
    </source>
</evidence>
<evidence type="ECO:0000313" key="2">
    <source>
        <dbReference type="EMBL" id="QGU94820.1"/>
    </source>
</evidence>
<dbReference type="EMBL" id="CP046522">
    <property type="protein sequence ID" value="QGU94820.1"/>
    <property type="molecule type" value="Genomic_DNA"/>
</dbReference>